<keyword evidence="1" id="KW-0812">Transmembrane</keyword>
<keyword evidence="3" id="KW-1185">Reference proteome</keyword>
<name>A0ABS5XLD3_9GAMM</name>
<feature type="transmembrane region" description="Helical" evidence="1">
    <location>
        <begin position="32"/>
        <end position="49"/>
    </location>
</feature>
<sequence length="79" mass="8952">MRRATHWFCALLAIAVAGWVLFRYGISPLSLLVALLLLSCPVFVVWLTLSQARQTERDIEAATRQELTRRARSKPGNQL</sequence>
<proteinExistence type="predicted"/>
<keyword evidence="1" id="KW-1133">Transmembrane helix</keyword>
<gene>
    <name evidence="2" type="ORF">J7302_20545</name>
</gene>
<dbReference type="EMBL" id="JAGTIS010000013">
    <property type="protein sequence ID" value="MBT8768504.1"/>
    <property type="molecule type" value="Genomic_DNA"/>
</dbReference>
<evidence type="ECO:0008006" key="4">
    <source>
        <dbReference type="Google" id="ProtNLM"/>
    </source>
</evidence>
<dbReference type="RefSeq" id="WP_215378916.1">
    <property type="nucleotide sequence ID" value="NZ_JAGTIS010000013.1"/>
</dbReference>
<keyword evidence="1" id="KW-0472">Membrane</keyword>
<protein>
    <recommendedName>
        <fullName evidence="4">DUF4229 domain-containing protein</fullName>
    </recommendedName>
</protein>
<dbReference type="Proteomes" id="UP001519667">
    <property type="component" value="Unassembled WGS sequence"/>
</dbReference>
<accession>A0ABS5XLD3</accession>
<evidence type="ECO:0000256" key="1">
    <source>
        <dbReference type="SAM" id="Phobius"/>
    </source>
</evidence>
<reference evidence="2 3" key="1">
    <citation type="submission" date="2021-04" db="EMBL/GenBank/DDBJ databases">
        <title>Pseudomonas boanensis sp. nov., a bacterium isolated from river water used for household purposes in Boane District, Mozambique.</title>
        <authorList>
            <person name="Nicklasson M."/>
            <person name="Martin-Rodriguez A.J."/>
            <person name="Thorell K."/>
            <person name="Neves L."/>
            <person name="Mussagy A."/>
            <person name="Rydberg H.A."/>
            <person name="Hernroth B."/>
            <person name="Svensson-Stadler L."/>
            <person name="Sjoling A."/>
        </authorList>
    </citation>
    <scope>NUCLEOTIDE SEQUENCE [LARGE SCALE GENOMIC DNA]</scope>
    <source>
        <strain evidence="2 3">DB1</strain>
    </source>
</reference>
<organism evidence="2 3">
    <name type="scientific">Metapseudomonas boanensis</name>
    <dbReference type="NCBI Taxonomy" id="2822138"/>
    <lineage>
        <taxon>Bacteria</taxon>
        <taxon>Pseudomonadati</taxon>
        <taxon>Pseudomonadota</taxon>
        <taxon>Gammaproteobacteria</taxon>
        <taxon>Pseudomonadales</taxon>
        <taxon>Pseudomonadaceae</taxon>
        <taxon>Metapseudomonas</taxon>
    </lineage>
</organism>
<evidence type="ECO:0000313" key="3">
    <source>
        <dbReference type="Proteomes" id="UP001519667"/>
    </source>
</evidence>
<feature type="transmembrane region" description="Helical" evidence="1">
    <location>
        <begin position="7"/>
        <end position="26"/>
    </location>
</feature>
<comment type="caution">
    <text evidence="2">The sequence shown here is derived from an EMBL/GenBank/DDBJ whole genome shotgun (WGS) entry which is preliminary data.</text>
</comment>
<evidence type="ECO:0000313" key="2">
    <source>
        <dbReference type="EMBL" id="MBT8768504.1"/>
    </source>
</evidence>